<feature type="transmembrane region" description="Helical" evidence="11">
    <location>
        <begin position="113"/>
        <end position="133"/>
    </location>
</feature>
<reference evidence="12" key="1">
    <citation type="submission" date="2021-03" db="EMBL/GenBank/DDBJ databases">
        <title>Comparative genomics and phylogenomic investigation of the class Geoglossomycetes provide insights into ecological specialization and systematics.</title>
        <authorList>
            <person name="Melie T."/>
            <person name="Pirro S."/>
            <person name="Miller A.N."/>
            <person name="Quandt A."/>
        </authorList>
    </citation>
    <scope>NUCLEOTIDE SEQUENCE</scope>
    <source>
        <strain evidence="12">CAQ_001_2017</strain>
    </source>
</reference>
<feature type="transmembrane region" description="Helical" evidence="11">
    <location>
        <begin position="145"/>
        <end position="167"/>
    </location>
</feature>
<feature type="compositionally biased region" description="Low complexity" evidence="10">
    <location>
        <begin position="50"/>
        <end position="61"/>
    </location>
</feature>
<dbReference type="InterPro" id="IPR037185">
    <property type="entry name" value="EmrE-like"/>
</dbReference>
<evidence type="ECO:0000256" key="3">
    <source>
        <dbReference type="ARBA" id="ARBA00022448"/>
    </source>
</evidence>
<sequence length="415" mass="45024">MARRKQPPIHHQHADLVSSTEEAVLNGTAGNKTLLIRQVGRSGGEHRSNGAATAPGATVGGRPKPGKEKQAGLLELIICVGGIYVSFLTWALLQERITTTTYPPNNDRFTFSIFLNTTQSLLAYLVGTLYLRFTAPHLPHMPPRSLLPALLLVSLTSSLASPFGYASLKYIDYLTYILAKSCKLLPVMALHVTVFRTRHPPHKYAVVAAVTAGVAIFTVYHPSSHKGKKSGATAGMNSVWGLFLLAINLLLDGLTNSTQDHIFKTHRSFSGPQMMCIQNLLTTLFTSFYLLLAPTLGATSLGVWLGIDAGNEFGDALRFIGKHPSAGWDVLGFAACGAVGQVFIFYTLSHFSSLVLVTVTVTRKMLTMILSVLWFGHRLSFMQWLGVGLVFGGVGAEAVGQRKEKAEKGNRKKES</sequence>
<feature type="region of interest" description="Disordered" evidence="10">
    <location>
        <begin position="40"/>
        <end position="65"/>
    </location>
</feature>
<evidence type="ECO:0000256" key="10">
    <source>
        <dbReference type="SAM" id="MobiDB-lite"/>
    </source>
</evidence>
<accession>A0A9P8RLQ6</accession>
<gene>
    <name evidence="12" type="ORF">GP486_005720</name>
</gene>
<dbReference type="PANTHER" id="PTHR10778">
    <property type="entry name" value="SOLUTE CARRIER FAMILY 35 MEMBER B"/>
    <property type="match status" value="1"/>
</dbReference>
<feature type="transmembrane region" description="Helical" evidence="11">
    <location>
        <begin position="381"/>
        <end position="400"/>
    </location>
</feature>
<dbReference type="GO" id="GO:0005789">
    <property type="term" value="C:endoplasmic reticulum membrane"/>
    <property type="evidence" value="ECO:0007669"/>
    <property type="project" value="UniProtKB-SubCell"/>
</dbReference>
<dbReference type="AlphaFoldDB" id="A0A9P8RLQ6"/>
<comment type="subcellular location">
    <subcellularLocation>
        <location evidence="1">Endoplasmic reticulum membrane</location>
        <topology evidence="1">Multi-pass membrane protein</topology>
    </subcellularLocation>
</comment>
<dbReference type="EMBL" id="JAGHQM010001126">
    <property type="protein sequence ID" value="KAH0556358.1"/>
    <property type="molecule type" value="Genomic_DNA"/>
</dbReference>
<dbReference type="SUPFAM" id="SSF103481">
    <property type="entry name" value="Multidrug resistance efflux transporter EmrE"/>
    <property type="match status" value="2"/>
</dbReference>
<feature type="transmembrane region" description="Helical" evidence="11">
    <location>
        <begin position="234"/>
        <end position="255"/>
    </location>
</feature>
<feature type="transmembrane region" description="Helical" evidence="11">
    <location>
        <begin position="327"/>
        <end position="347"/>
    </location>
</feature>
<keyword evidence="8 11" id="KW-0472">Membrane</keyword>
<dbReference type="GO" id="GO:0000139">
    <property type="term" value="C:Golgi membrane"/>
    <property type="evidence" value="ECO:0007669"/>
    <property type="project" value="TreeGrafter"/>
</dbReference>
<feature type="transmembrane region" description="Helical" evidence="11">
    <location>
        <begin position="72"/>
        <end position="93"/>
    </location>
</feature>
<keyword evidence="4" id="KW-0762">Sugar transport</keyword>
<feature type="transmembrane region" description="Helical" evidence="11">
    <location>
        <begin position="204"/>
        <end position="222"/>
    </location>
</feature>
<dbReference type="GO" id="GO:0005460">
    <property type="term" value="F:UDP-glucose transmembrane transporter activity"/>
    <property type="evidence" value="ECO:0007669"/>
    <property type="project" value="TreeGrafter"/>
</dbReference>
<evidence type="ECO:0000256" key="11">
    <source>
        <dbReference type="SAM" id="Phobius"/>
    </source>
</evidence>
<dbReference type="GO" id="GO:0005459">
    <property type="term" value="F:UDP-galactose transmembrane transporter activity"/>
    <property type="evidence" value="ECO:0007669"/>
    <property type="project" value="TreeGrafter"/>
</dbReference>
<organism evidence="12 13">
    <name type="scientific">Trichoglossum hirsutum</name>
    <dbReference type="NCBI Taxonomy" id="265104"/>
    <lineage>
        <taxon>Eukaryota</taxon>
        <taxon>Fungi</taxon>
        <taxon>Dikarya</taxon>
        <taxon>Ascomycota</taxon>
        <taxon>Pezizomycotina</taxon>
        <taxon>Geoglossomycetes</taxon>
        <taxon>Geoglossales</taxon>
        <taxon>Geoglossaceae</taxon>
        <taxon>Trichoglossum</taxon>
    </lineage>
</organism>
<evidence type="ECO:0000256" key="7">
    <source>
        <dbReference type="ARBA" id="ARBA00022989"/>
    </source>
</evidence>
<proteinExistence type="inferred from homology"/>
<evidence type="ECO:0000256" key="2">
    <source>
        <dbReference type="ARBA" id="ARBA00010694"/>
    </source>
</evidence>
<comment type="caution">
    <text evidence="12">The sequence shown here is derived from an EMBL/GenBank/DDBJ whole genome shotgun (WGS) entry which is preliminary data.</text>
</comment>
<evidence type="ECO:0000256" key="6">
    <source>
        <dbReference type="ARBA" id="ARBA00022824"/>
    </source>
</evidence>
<evidence type="ECO:0000256" key="9">
    <source>
        <dbReference type="ARBA" id="ARBA00041103"/>
    </source>
</evidence>
<keyword evidence="3" id="KW-0813">Transport</keyword>
<feature type="transmembrane region" description="Helical" evidence="11">
    <location>
        <begin position="354"/>
        <end position="375"/>
    </location>
</feature>
<feature type="transmembrane region" description="Helical" evidence="11">
    <location>
        <begin position="276"/>
        <end position="307"/>
    </location>
</feature>
<keyword evidence="7 11" id="KW-1133">Transmembrane helix</keyword>
<keyword evidence="5 11" id="KW-0812">Transmembrane</keyword>
<keyword evidence="13" id="KW-1185">Reference proteome</keyword>
<dbReference type="Pfam" id="PF08449">
    <property type="entry name" value="UAA"/>
    <property type="match status" value="1"/>
</dbReference>
<protein>
    <recommendedName>
        <fullName evidence="9">UDP-galactose transporter homolog 1</fullName>
    </recommendedName>
</protein>
<evidence type="ECO:0000256" key="1">
    <source>
        <dbReference type="ARBA" id="ARBA00004477"/>
    </source>
</evidence>
<dbReference type="PANTHER" id="PTHR10778:SF10">
    <property type="entry name" value="SOLUTE CARRIER FAMILY 35 MEMBER B1"/>
    <property type="match status" value="1"/>
</dbReference>
<evidence type="ECO:0000256" key="8">
    <source>
        <dbReference type="ARBA" id="ARBA00023136"/>
    </source>
</evidence>
<dbReference type="InterPro" id="IPR013657">
    <property type="entry name" value="SCL35B1-4/HUT1"/>
</dbReference>
<evidence type="ECO:0000313" key="13">
    <source>
        <dbReference type="Proteomes" id="UP000750711"/>
    </source>
</evidence>
<dbReference type="Proteomes" id="UP000750711">
    <property type="component" value="Unassembled WGS sequence"/>
</dbReference>
<name>A0A9P8RLQ6_9PEZI</name>
<comment type="similarity">
    <text evidence="2">Belongs to the nucleotide-sugar transporter family. SLC35B subfamily.</text>
</comment>
<evidence type="ECO:0000313" key="12">
    <source>
        <dbReference type="EMBL" id="KAH0556358.1"/>
    </source>
</evidence>
<evidence type="ECO:0000256" key="5">
    <source>
        <dbReference type="ARBA" id="ARBA00022692"/>
    </source>
</evidence>
<keyword evidence="6" id="KW-0256">Endoplasmic reticulum</keyword>
<evidence type="ECO:0000256" key="4">
    <source>
        <dbReference type="ARBA" id="ARBA00022597"/>
    </source>
</evidence>